<protein>
    <recommendedName>
        <fullName evidence="7">WRKY domain-containing protein</fullName>
    </recommendedName>
</protein>
<evidence type="ECO:0000256" key="1">
    <source>
        <dbReference type="ARBA" id="ARBA00004123"/>
    </source>
</evidence>
<keyword evidence="3" id="KW-0238">DNA-binding</keyword>
<evidence type="ECO:0000313" key="8">
    <source>
        <dbReference type="EMBL" id="KAK4759340.1"/>
    </source>
</evidence>
<evidence type="ECO:0000256" key="4">
    <source>
        <dbReference type="ARBA" id="ARBA00023163"/>
    </source>
</evidence>
<dbReference type="InterPro" id="IPR003657">
    <property type="entry name" value="WRKY_dom"/>
</dbReference>
<dbReference type="Pfam" id="PF03106">
    <property type="entry name" value="WRKY"/>
    <property type="match status" value="1"/>
</dbReference>
<comment type="caution">
    <text evidence="8">The sequence shown here is derived from an EMBL/GenBank/DDBJ whole genome shotgun (WGS) entry which is preliminary data.</text>
</comment>
<evidence type="ECO:0000256" key="2">
    <source>
        <dbReference type="ARBA" id="ARBA00023015"/>
    </source>
</evidence>
<evidence type="ECO:0000256" key="3">
    <source>
        <dbReference type="ARBA" id="ARBA00023125"/>
    </source>
</evidence>
<evidence type="ECO:0000259" key="7">
    <source>
        <dbReference type="PROSITE" id="PS50811"/>
    </source>
</evidence>
<dbReference type="PANTHER" id="PTHR31429:SF59">
    <property type="entry name" value="WRKY TRANSCRIPTION FACTOR 47-RELATED"/>
    <property type="match status" value="1"/>
</dbReference>
<organism evidence="8 9">
    <name type="scientific">Trapa incisa</name>
    <dbReference type="NCBI Taxonomy" id="236973"/>
    <lineage>
        <taxon>Eukaryota</taxon>
        <taxon>Viridiplantae</taxon>
        <taxon>Streptophyta</taxon>
        <taxon>Embryophyta</taxon>
        <taxon>Tracheophyta</taxon>
        <taxon>Spermatophyta</taxon>
        <taxon>Magnoliopsida</taxon>
        <taxon>eudicotyledons</taxon>
        <taxon>Gunneridae</taxon>
        <taxon>Pentapetalae</taxon>
        <taxon>rosids</taxon>
        <taxon>malvids</taxon>
        <taxon>Myrtales</taxon>
        <taxon>Lythraceae</taxon>
        <taxon>Trapa</taxon>
    </lineage>
</organism>
<evidence type="ECO:0000256" key="5">
    <source>
        <dbReference type="ARBA" id="ARBA00023242"/>
    </source>
</evidence>
<sequence length="358" mass="39180">MMTSSLEIKLGQLKDENRKLRTMLDCATRSYSALQTQLALMNQDEVLKLKNKPSCVDDDPLERLIPHSSKIIRPASMSDPEADRGRNPIDIHRKRSFLDDDGASDQNVRNDLSGRSAMEWEKPNNSMENIDKHEGSVRRPRVSIRAVTDAPMISDGCQWRKYGQKLAKGNPCPRAYYRCSMAAGCSVRKQVQRCPHDKAVLVTTYEGNHNHLLPAAATALAATTSAAATMLASGSTTSPSSNLITTNLPPSMFSLHQQQPDTSIMVSSYSHSSPYPTVTLDLTRFPNLEPQNTNQIPLMMPPPPVFDTSSISHSLPGHSRISSSMMENVKSAIGADPSLTSAALTMTISSFGKAKHSS</sequence>
<dbReference type="EMBL" id="JAXIOK010000011">
    <property type="protein sequence ID" value="KAK4759340.1"/>
    <property type="molecule type" value="Genomic_DNA"/>
</dbReference>
<dbReference type="SMART" id="SM00774">
    <property type="entry name" value="WRKY"/>
    <property type="match status" value="1"/>
</dbReference>
<dbReference type="GO" id="GO:0043565">
    <property type="term" value="F:sequence-specific DNA binding"/>
    <property type="evidence" value="ECO:0007669"/>
    <property type="project" value="InterPro"/>
</dbReference>
<gene>
    <name evidence="8" type="ORF">SAY87_022471</name>
</gene>
<reference evidence="8 9" key="1">
    <citation type="journal article" date="2023" name="Hortic Res">
        <title>Pangenome of water caltrop reveals structural variations and asymmetric subgenome divergence after allopolyploidization.</title>
        <authorList>
            <person name="Zhang X."/>
            <person name="Chen Y."/>
            <person name="Wang L."/>
            <person name="Yuan Y."/>
            <person name="Fang M."/>
            <person name="Shi L."/>
            <person name="Lu R."/>
            <person name="Comes H.P."/>
            <person name="Ma Y."/>
            <person name="Chen Y."/>
            <person name="Huang G."/>
            <person name="Zhou Y."/>
            <person name="Zheng Z."/>
            <person name="Qiu Y."/>
        </authorList>
    </citation>
    <scope>NUCLEOTIDE SEQUENCE [LARGE SCALE GENOMIC DNA]</scope>
    <source>
        <tissue evidence="8">Roots</tissue>
    </source>
</reference>
<dbReference type="PROSITE" id="PS50811">
    <property type="entry name" value="WRKY"/>
    <property type="match status" value="1"/>
</dbReference>
<dbReference type="InterPro" id="IPR036576">
    <property type="entry name" value="WRKY_dom_sf"/>
</dbReference>
<feature type="domain" description="WRKY" evidence="7">
    <location>
        <begin position="148"/>
        <end position="214"/>
    </location>
</feature>
<dbReference type="Gene3D" id="2.20.25.80">
    <property type="entry name" value="WRKY domain"/>
    <property type="match status" value="1"/>
</dbReference>
<proteinExistence type="predicted"/>
<keyword evidence="9" id="KW-1185">Reference proteome</keyword>
<dbReference type="GO" id="GO:0005634">
    <property type="term" value="C:nucleus"/>
    <property type="evidence" value="ECO:0007669"/>
    <property type="project" value="UniProtKB-SubCell"/>
</dbReference>
<name>A0AAN7KA94_9MYRT</name>
<keyword evidence="4" id="KW-0804">Transcription</keyword>
<comment type="subcellular location">
    <subcellularLocation>
        <location evidence="1">Nucleus</location>
    </subcellularLocation>
</comment>
<dbReference type="Proteomes" id="UP001345219">
    <property type="component" value="Chromosome 17"/>
</dbReference>
<keyword evidence="5" id="KW-0539">Nucleus</keyword>
<evidence type="ECO:0000256" key="6">
    <source>
        <dbReference type="SAM" id="MobiDB-lite"/>
    </source>
</evidence>
<dbReference type="InterPro" id="IPR044810">
    <property type="entry name" value="WRKY_plant"/>
</dbReference>
<dbReference type="AlphaFoldDB" id="A0AAN7KA94"/>
<dbReference type="PANTHER" id="PTHR31429">
    <property type="entry name" value="WRKY TRANSCRIPTION FACTOR 36-RELATED"/>
    <property type="match status" value="1"/>
</dbReference>
<dbReference type="SUPFAM" id="SSF118290">
    <property type="entry name" value="WRKY DNA-binding domain"/>
    <property type="match status" value="1"/>
</dbReference>
<feature type="region of interest" description="Disordered" evidence="6">
    <location>
        <begin position="97"/>
        <end position="137"/>
    </location>
</feature>
<keyword evidence="2" id="KW-0805">Transcription regulation</keyword>
<accession>A0AAN7KA94</accession>
<evidence type="ECO:0000313" key="9">
    <source>
        <dbReference type="Proteomes" id="UP001345219"/>
    </source>
</evidence>
<dbReference type="GO" id="GO:0003700">
    <property type="term" value="F:DNA-binding transcription factor activity"/>
    <property type="evidence" value="ECO:0007669"/>
    <property type="project" value="InterPro"/>
</dbReference>